<feature type="compositionally biased region" description="Basic and acidic residues" evidence="1">
    <location>
        <begin position="463"/>
        <end position="474"/>
    </location>
</feature>
<feature type="compositionally biased region" description="Polar residues" evidence="1">
    <location>
        <begin position="1"/>
        <end position="13"/>
    </location>
</feature>
<sequence>MFRTSIDMTQTDETSPHAITGVSHQRSSAHHTRWPRTRGGMSTTPASIYDTAYNQYPPSPTIATEAMTGHTGQSLDDLSFFEPSLETSGVDPPGRVVDTTYAQASGHDESSLSTTPTGRIRVVPEGQSQYQDPFHGEVESALAFSLPTTSGLWRDGHRGDAVQWNDVEAQSRRYLTTFLKKHGIRAGDAEDRKVRESLHSGLAGNGRFVACGKVFLCGLCDGKETVPGCGDILVRMEHHGSIRSKELSCRKCDARAATKAPGSVESREARPLEYPIGSGVDQAVSHSSPHMSVPDWASSDMPSMHETASSPIHFGYGTASQEIRTYAPMSVYLHSSEELSQQFVQEMIGMSAAAWKHAGPSAIGSEAPEAVIWTQVERRSKIFLLEWLQKVEATADEESEFLQRFSTGLKTDGNFTFKGQGFRCSRCAKCKRILARLGYWAMSGRYATIPCAHCARNRKDREKRLSEKTLRQDKASSGAGQGSPM</sequence>
<feature type="region of interest" description="Disordered" evidence="1">
    <location>
        <begin position="1"/>
        <end position="43"/>
    </location>
</feature>
<feature type="compositionally biased region" description="Basic residues" evidence="1">
    <location>
        <begin position="27"/>
        <end position="36"/>
    </location>
</feature>
<comment type="caution">
    <text evidence="2">The sequence shown here is derived from an EMBL/GenBank/DDBJ whole genome shotgun (WGS) entry which is preliminary data.</text>
</comment>
<feature type="region of interest" description="Disordered" evidence="1">
    <location>
        <begin position="463"/>
        <end position="485"/>
    </location>
</feature>
<evidence type="ECO:0000313" key="3">
    <source>
        <dbReference type="Proteomes" id="UP000812966"/>
    </source>
</evidence>
<reference evidence="2" key="1">
    <citation type="submission" date="2020-04" db="EMBL/GenBank/DDBJ databases">
        <title>Analysis of mating type loci in Filobasidium floriforme.</title>
        <authorList>
            <person name="Nowrousian M."/>
        </authorList>
    </citation>
    <scope>NUCLEOTIDE SEQUENCE</scope>
    <source>
        <strain evidence="2">CBS 6242</strain>
    </source>
</reference>
<evidence type="ECO:0000256" key="1">
    <source>
        <dbReference type="SAM" id="MobiDB-lite"/>
    </source>
</evidence>
<evidence type="ECO:0000313" key="2">
    <source>
        <dbReference type="EMBL" id="KAG7575473.1"/>
    </source>
</evidence>
<proteinExistence type="predicted"/>
<keyword evidence="3" id="KW-1185">Reference proteome</keyword>
<gene>
    <name evidence="2" type="ORF">FFLO_00292</name>
</gene>
<organism evidence="2 3">
    <name type="scientific">Filobasidium floriforme</name>
    <dbReference type="NCBI Taxonomy" id="5210"/>
    <lineage>
        <taxon>Eukaryota</taxon>
        <taxon>Fungi</taxon>
        <taxon>Dikarya</taxon>
        <taxon>Basidiomycota</taxon>
        <taxon>Agaricomycotina</taxon>
        <taxon>Tremellomycetes</taxon>
        <taxon>Filobasidiales</taxon>
        <taxon>Filobasidiaceae</taxon>
        <taxon>Filobasidium</taxon>
    </lineage>
</organism>
<name>A0A8K0JSQ2_9TREE</name>
<dbReference type="Proteomes" id="UP000812966">
    <property type="component" value="Unassembled WGS sequence"/>
</dbReference>
<dbReference type="EMBL" id="JABELV010000003">
    <property type="protein sequence ID" value="KAG7575473.1"/>
    <property type="molecule type" value="Genomic_DNA"/>
</dbReference>
<protein>
    <submittedName>
        <fullName evidence="2">Uncharacterized protein</fullName>
    </submittedName>
</protein>
<accession>A0A8K0JSQ2</accession>
<dbReference type="AlphaFoldDB" id="A0A8K0JSQ2"/>
<feature type="region of interest" description="Disordered" evidence="1">
    <location>
        <begin position="278"/>
        <end position="304"/>
    </location>
</feature>